<gene>
    <name evidence="4" type="ORF">RIMI_LOCUS17202047</name>
</gene>
<dbReference type="PANTHER" id="PTHR45710">
    <property type="entry name" value="C-TYPE LECTIN DOMAIN-CONTAINING PROTEIN 180"/>
    <property type="match status" value="1"/>
</dbReference>
<dbReference type="InterPro" id="IPR001304">
    <property type="entry name" value="C-type_lectin-like"/>
</dbReference>
<dbReference type="InterPro" id="IPR016187">
    <property type="entry name" value="CTDL_fold"/>
</dbReference>
<dbReference type="InterPro" id="IPR050828">
    <property type="entry name" value="C-type_lectin/matrix_domain"/>
</dbReference>
<feature type="domain" description="C-type lectin" evidence="3">
    <location>
        <begin position="96"/>
        <end position="200"/>
    </location>
</feature>
<evidence type="ECO:0000256" key="1">
    <source>
        <dbReference type="ARBA" id="ARBA00004401"/>
    </source>
</evidence>
<dbReference type="InterPro" id="IPR016186">
    <property type="entry name" value="C-type_lectin-like/link_sf"/>
</dbReference>
<comment type="caution">
    <text evidence="4">The sequence shown here is derived from an EMBL/GenBank/DDBJ whole genome shotgun (WGS) entry which is preliminary data.</text>
</comment>
<dbReference type="SUPFAM" id="SSF56436">
    <property type="entry name" value="C-type lectin-like"/>
    <property type="match status" value="1"/>
</dbReference>
<sequence>MEDLELDGHVGSKHNQNLSDDRSYDLLLFIGNYVLYFVVDSCSDSALWNPLSICNKLPFLHNYFLSNSNQLARRNHINLVTISCPSDPCEDDWIWSKKKCYYFSSNISEWQTGQDFCASRNASLALLDSMDELNFLVRFKGSSDHWIGLSREQEGRPWVWTNGTLCTNAFHIHGVSRCVFLNSGRVSSASCYSDKYWICNKPDTRTTVRSLSERL</sequence>
<proteinExistence type="predicted"/>
<name>A0ABN9M7V3_9NEOB</name>
<comment type="subcellular location">
    <subcellularLocation>
        <location evidence="1">Cell membrane</location>
        <topology evidence="1">Single-pass type II membrane protein</topology>
    </subcellularLocation>
</comment>
<dbReference type="Proteomes" id="UP001176940">
    <property type="component" value="Unassembled WGS sequence"/>
</dbReference>
<dbReference type="PROSITE" id="PS50041">
    <property type="entry name" value="C_TYPE_LECTIN_2"/>
    <property type="match status" value="1"/>
</dbReference>
<dbReference type="PANTHER" id="PTHR45710:SF8">
    <property type="entry name" value="RERATING FAMILY MEMBER 4"/>
    <property type="match status" value="1"/>
</dbReference>
<evidence type="ECO:0000313" key="4">
    <source>
        <dbReference type="EMBL" id="CAJ0960266.1"/>
    </source>
</evidence>
<evidence type="ECO:0000313" key="5">
    <source>
        <dbReference type="Proteomes" id="UP001176940"/>
    </source>
</evidence>
<evidence type="ECO:0000256" key="2">
    <source>
        <dbReference type="ARBA" id="ARBA00022734"/>
    </source>
</evidence>
<dbReference type="EMBL" id="CAUEEQ010049647">
    <property type="protein sequence ID" value="CAJ0960266.1"/>
    <property type="molecule type" value="Genomic_DNA"/>
</dbReference>
<protein>
    <recommendedName>
        <fullName evidence="3">C-type lectin domain-containing protein</fullName>
    </recommendedName>
</protein>
<dbReference type="Gene3D" id="3.10.100.10">
    <property type="entry name" value="Mannose-Binding Protein A, subunit A"/>
    <property type="match status" value="1"/>
</dbReference>
<evidence type="ECO:0000259" key="3">
    <source>
        <dbReference type="PROSITE" id="PS50041"/>
    </source>
</evidence>
<organism evidence="4 5">
    <name type="scientific">Ranitomeya imitator</name>
    <name type="common">mimic poison frog</name>
    <dbReference type="NCBI Taxonomy" id="111125"/>
    <lineage>
        <taxon>Eukaryota</taxon>
        <taxon>Metazoa</taxon>
        <taxon>Chordata</taxon>
        <taxon>Craniata</taxon>
        <taxon>Vertebrata</taxon>
        <taxon>Euteleostomi</taxon>
        <taxon>Amphibia</taxon>
        <taxon>Batrachia</taxon>
        <taxon>Anura</taxon>
        <taxon>Neobatrachia</taxon>
        <taxon>Hyloidea</taxon>
        <taxon>Dendrobatidae</taxon>
        <taxon>Dendrobatinae</taxon>
        <taxon>Ranitomeya</taxon>
    </lineage>
</organism>
<accession>A0ABN9M7V3</accession>
<dbReference type="SMART" id="SM00034">
    <property type="entry name" value="CLECT"/>
    <property type="match status" value="1"/>
</dbReference>
<keyword evidence="2" id="KW-0430">Lectin</keyword>
<dbReference type="InterPro" id="IPR033992">
    <property type="entry name" value="NKR-like_CTLD"/>
</dbReference>
<dbReference type="CDD" id="cd03593">
    <property type="entry name" value="CLECT_NK_receptors_like"/>
    <property type="match status" value="1"/>
</dbReference>
<keyword evidence="5" id="KW-1185">Reference proteome</keyword>
<dbReference type="Pfam" id="PF00059">
    <property type="entry name" value="Lectin_C"/>
    <property type="match status" value="1"/>
</dbReference>
<reference evidence="4" key="1">
    <citation type="submission" date="2023-07" db="EMBL/GenBank/DDBJ databases">
        <authorList>
            <person name="Stuckert A."/>
        </authorList>
    </citation>
    <scope>NUCLEOTIDE SEQUENCE</scope>
</reference>